<feature type="compositionally biased region" description="Acidic residues" evidence="9">
    <location>
        <begin position="128"/>
        <end position="139"/>
    </location>
</feature>
<evidence type="ECO:0000256" key="2">
    <source>
        <dbReference type="ARBA" id="ARBA00022723"/>
    </source>
</evidence>
<gene>
    <name evidence="12" type="ORF">CHIRRI_LOCUS6154</name>
</gene>
<sequence>MKDISLKTFLNRCRCCLESFMEDESISPITQFFTSQFHAFTRLELQSDDLLSNHVCEFCHSELLRFSVFKKDLIEKQLKLNSLLKQHNQSLNETDEDFEIIGSDEDNNNLDETEYEIDQLGSVSENFTESEDSEEDDVDSDHSSDNDFKVRGLKFPQHFVSIPIEEPKLLICDYCHSTFAKKQGLIKHVQSHAENKKGDWQCDLCSFSTTSRHRLITHKKQFHDDHNVSKNNYVGQGKVIDNTNSTASTKKKKRARKVTTSSESVPVKKPEIKMSTPIKKQPEEDDEEMAVTLKNEKETQKEPENEIKEKPPKAKTLKPPKSTGPVKFRCFCGATFEHKKSLHSHRNRKHGSLKKCNYGCGTTFETVGEWIRHIRDLHPSNEGECLKMVSASKTNVWYTEVKENDSQVEDLTCQKCSYIASDKGDLVTHYQQKHNNTDGKVECTDCFKLFVSNNTLRMHIQTVHNDIRGFICNFCSQTFKQVAHLKDHVKSRHKTIYKPYSCSDCSEIFELLTELKKHKQDTHGLEQKIIEKKVEKKKSYICACKKRFIYPSRLAWHQSYCKTHSNRKLANIEPPKTGTYVCKVCTRAFVLKGNLIRHQRTLGHKNK</sequence>
<dbReference type="InterPro" id="IPR036236">
    <property type="entry name" value="Znf_C2H2_sf"/>
</dbReference>
<keyword evidence="5 8" id="KW-0862">Zinc</keyword>
<evidence type="ECO:0000256" key="4">
    <source>
        <dbReference type="ARBA" id="ARBA00022771"/>
    </source>
</evidence>
<proteinExistence type="predicted"/>
<comment type="subcellular location">
    <subcellularLocation>
        <location evidence="1">Nucleus</location>
    </subcellularLocation>
</comment>
<dbReference type="PROSITE" id="PS51915">
    <property type="entry name" value="ZAD"/>
    <property type="match status" value="1"/>
</dbReference>
<evidence type="ECO:0000256" key="8">
    <source>
        <dbReference type="PROSITE-ProRule" id="PRU01263"/>
    </source>
</evidence>
<feature type="domain" description="ZAD" evidence="11">
    <location>
        <begin position="11"/>
        <end position="83"/>
    </location>
</feature>
<dbReference type="PANTHER" id="PTHR24406">
    <property type="entry name" value="TRANSCRIPTIONAL REPRESSOR CTCFL-RELATED"/>
    <property type="match status" value="1"/>
</dbReference>
<reference evidence="12" key="1">
    <citation type="submission" date="2022-01" db="EMBL/GenBank/DDBJ databases">
        <authorList>
            <person name="King R."/>
        </authorList>
    </citation>
    <scope>NUCLEOTIDE SEQUENCE</scope>
</reference>
<feature type="domain" description="C2H2-type" evidence="10">
    <location>
        <begin position="170"/>
        <end position="197"/>
    </location>
</feature>
<dbReference type="SUPFAM" id="SSF57716">
    <property type="entry name" value="Glucocorticoid receptor-like (DNA-binding domain)"/>
    <property type="match status" value="1"/>
</dbReference>
<dbReference type="InterPro" id="IPR050888">
    <property type="entry name" value="ZnF_C2H2-type_TF"/>
</dbReference>
<evidence type="ECO:0000313" key="12">
    <source>
        <dbReference type="EMBL" id="CAG9803253.1"/>
    </source>
</evidence>
<feature type="domain" description="C2H2-type" evidence="10">
    <location>
        <begin position="441"/>
        <end position="469"/>
    </location>
</feature>
<reference evidence="12" key="2">
    <citation type="submission" date="2022-10" db="EMBL/GenBank/DDBJ databases">
        <authorList>
            <consortium name="ENA_rothamsted_submissions"/>
            <consortium name="culmorum"/>
            <person name="King R."/>
        </authorList>
    </citation>
    <scope>NUCLEOTIDE SEQUENCE</scope>
</reference>
<evidence type="ECO:0000256" key="7">
    <source>
        <dbReference type="PROSITE-ProRule" id="PRU00042"/>
    </source>
</evidence>
<accession>A0A9N9RR10</accession>
<keyword evidence="4 7" id="KW-0863">Zinc-finger</keyword>
<keyword evidence="3" id="KW-0677">Repeat</keyword>
<evidence type="ECO:0000256" key="3">
    <source>
        <dbReference type="ARBA" id="ARBA00022737"/>
    </source>
</evidence>
<feature type="domain" description="C2H2-type" evidence="10">
    <location>
        <begin position="500"/>
        <end position="528"/>
    </location>
</feature>
<evidence type="ECO:0000259" key="11">
    <source>
        <dbReference type="PROSITE" id="PS51915"/>
    </source>
</evidence>
<dbReference type="Gene3D" id="3.30.160.60">
    <property type="entry name" value="Classic Zinc Finger"/>
    <property type="match status" value="5"/>
</dbReference>
<feature type="binding site" evidence="8">
    <location>
        <position position="56"/>
    </location>
    <ligand>
        <name>Zn(2+)</name>
        <dbReference type="ChEBI" id="CHEBI:29105"/>
    </ligand>
</feature>
<dbReference type="EMBL" id="OU895878">
    <property type="protein sequence ID" value="CAG9803253.1"/>
    <property type="molecule type" value="Genomic_DNA"/>
</dbReference>
<feature type="region of interest" description="Disordered" evidence="9">
    <location>
        <begin position="122"/>
        <end position="145"/>
    </location>
</feature>
<dbReference type="Pfam" id="PF00096">
    <property type="entry name" value="zf-C2H2"/>
    <property type="match status" value="2"/>
</dbReference>
<keyword evidence="6" id="KW-0539">Nucleus</keyword>
<dbReference type="InterPro" id="IPR012934">
    <property type="entry name" value="Znf_AD"/>
</dbReference>
<feature type="domain" description="C2H2-type" evidence="10">
    <location>
        <begin position="580"/>
        <end position="607"/>
    </location>
</feature>
<keyword evidence="2 8" id="KW-0479">Metal-binding</keyword>
<dbReference type="GO" id="GO:0005634">
    <property type="term" value="C:nucleus"/>
    <property type="evidence" value="ECO:0007669"/>
    <property type="project" value="UniProtKB-SubCell"/>
</dbReference>
<evidence type="ECO:0000256" key="6">
    <source>
        <dbReference type="ARBA" id="ARBA00023242"/>
    </source>
</evidence>
<dbReference type="Proteomes" id="UP001153620">
    <property type="component" value="Chromosome 2"/>
</dbReference>
<dbReference type="PROSITE" id="PS50157">
    <property type="entry name" value="ZINC_FINGER_C2H2_2"/>
    <property type="match status" value="6"/>
</dbReference>
<dbReference type="SUPFAM" id="SSF57667">
    <property type="entry name" value="beta-beta-alpha zinc fingers"/>
    <property type="match status" value="3"/>
</dbReference>
<protein>
    <submittedName>
        <fullName evidence="12">Uncharacterized protein</fullName>
    </submittedName>
</protein>
<feature type="binding site" evidence="8">
    <location>
        <position position="16"/>
    </location>
    <ligand>
        <name>Zn(2+)</name>
        <dbReference type="ChEBI" id="CHEBI:29105"/>
    </ligand>
</feature>
<dbReference type="GO" id="GO:0008270">
    <property type="term" value="F:zinc ion binding"/>
    <property type="evidence" value="ECO:0007669"/>
    <property type="project" value="UniProtKB-UniRule"/>
</dbReference>
<evidence type="ECO:0000259" key="10">
    <source>
        <dbReference type="PROSITE" id="PS50157"/>
    </source>
</evidence>
<name>A0A9N9RR10_9DIPT</name>
<dbReference type="AlphaFoldDB" id="A0A9N9RR10"/>
<feature type="binding site" evidence="8">
    <location>
        <position position="59"/>
    </location>
    <ligand>
        <name>Zn(2+)</name>
        <dbReference type="ChEBI" id="CHEBI:29105"/>
    </ligand>
</feature>
<feature type="binding site" evidence="8">
    <location>
        <position position="13"/>
    </location>
    <ligand>
        <name>Zn(2+)</name>
        <dbReference type="ChEBI" id="CHEBI:29105"/>
    </ligand>
</feature>
<feature type="compositionally biased region" description="Basic and acidic residues" evidence="9">
    <location>
        <begin position="294"/>
        <end position="312"/>
    </location>
</feature>
<dbReference type="SMART" id="SM00868">
    <property type="entry name" value="zf-AD"/>
    <property type="match status" value="2"/>
</dbReference>
<dbReference type="PROSITE" id="PS00028">
    <property type="entry name" value="ZINC_FINGER_C2H2_1"/>
    <property type="match status" value="6"/>
</dbReference>
<evidence type="ECO:0000256" key="5">
    <source>
        <dbReference type="ARBA" id="ARBA00022833"/>
    </source>
</evidence>
<dbReference type="InterPro" id="IPR013087">
    <property type="entry name" value="Znf_C2H2_type"/>
</dbReference>
<evidence type="ECO:0000313" key="13">
    <source>
        <dbReference type="Proteomes" id="UP001153620"/>
    </source>
</evidence>
<dbReference type="SMART" id="SM00355">
    <property type="entry name" value="ZnF_C2H2"/>
    <property type="match status" value="9"/>
</dbReference>
<evidence type="ECO:0000256" key="9">
    <source>
        <dbReference type="SAM" id="MobiDB-lite"/>
    </source>
</evidence>
<feature type="domain" description="C2H2-type" evidence="10">
    <location>
        <begin position="470"/>
        <end position="493"/>
    </location>
</feature>
<keyword evidence="13" id="KW-1185">Reference proteome</keyword>
<feature type="domain" description="C2H2-type" evidence="10">
    <location>
        <begin position="354"/>
        <end position="383"/>
    </location>
</feature>
<evidence type="ECO:0000256" key="1">
    <source>
        <dbReference type="ARBA" id="ARBA00004123"/>
    </source>
</evidence>
<organism evidence="12 13">
    <name type="scientific">Chironomus riparius</name>
    <dbReference type="NCBI Taxonomy" id="315576"/>
    <lineage>
        <taxon>Eukaryota</taxon>
        <taxon>Metazoa</taxon>
        <taxon>Ecdysozoa</taxon>
        <taxon>Arthropoda</taxon>
        <taxon>Hexapoda</taxon>
        <taxon>Insecta</taxon>
        <taxon>Pterygota</taxon>
        <taxon>Neoptera</taxon>
        <taxon>Endopterygota</taxon>
        <taxon>Diptera</taxon>
        <taxon>Nematocera</taxon>
        <taxon>Chironomoidea</taxon>
        <taxon>Chironomidae</taxon>
        <taxon>Chironominae</taxon>
        <taxon>Chironomus</taxon>
    </lineage>
</organism>
<dbReference type="OrthoDB" id="7950901at2759"/>
<feature type="region of interest" description="Disordered" evidence="9">
    <location>
        <begin position="227"/>
        <end position="321"/>
    </location>
</feature>